<proteinExistence type="predicted"/>
<dbReference type="AlphaFoldDB" id="A0A5N7AUV5"/>
<evidence type="ECO:0000313" key="1">
    <source>
        <dbReference type="EMBL" id="KAE8373632.1"/>
    </source>
</evidence>
<dbReference type="Proteomes" id="UP000326198">
    <property type="component" value="Unassembled WGS sequence"/>
</dbReference>
<reference evidence="1 2" key="1">
    <citation type="submission" date="2019-04" db="EMBL/GenBank/DDBJ databases">
        <title>Friends and foes A comparative genomics studyof 23 Aspergillus species from section Flavi.</title>
        <authorList>
            <consortium name="DOE Joint Genome Institute"/>
            <person name="Kjaerbolling I."/>
            <person name="Vesth T."/>
            <person name="Frisvad J.C."/>
            <person name="Nybo J.L."/>
            <person name="Theobald S."/>
            <person name="Kildgaard S."/>
            <person name="Isbrandt T."/>
            <person name="Kuo A."/>
            <person name="Sato A."/>
            <person name="Lyhne E.K."/>
            <person name="Kogle M.E."/>
            <person name="Wiebenga A."/>
            <person name="Kun R.S."/>
            <person name="Lubbers R.J."/>
            <person name="Makela M.R."/>
            <person name="Barry K."/>
            <person name="Chovatia M."/>
            <person name="Clum A."/>
            <person name="Daum C."/>
            <person name="Haridas S."/>
            <person name="He G."/>
            <person name="LaButti K."/>
            <person name="Lipzen A."/>
            <person name="Mondo S."/>
            <person name="Riley R."/>
            <person name="Salamov A."/>
            <person name="Simmons B.A."/>
            <person name="Magnuson J.K."/>
            <person name="Henrissat B."/>
            <person name="Mortensen U.H."/>
            <person name="Larsen T.O."/>
            <person name="Devries R.P."/>
            <person name="Grigoriev I.V."/>
            <person name="Machida M."/>
            <person name="Baker S.E."/>
            <person name="Andersen M.R."/>
        </authorList>
    </citation>
    <scope>NUCLEOTIDE SEQUENCE [LARGE SCALE GENOMIC DNA]</scope>
    <source>
        <strain evidence="1 2">IBT 29228</strain>
    </source>
</reference>
<name>A0A5N7AUV5_9EURO</name>
<protein>
    <submittedName>
        <fullName evidence="1">Uncharacterized protein</fullName>
    </submittedName>
</protein>
<organism evidence="1 2">
    <name type="scientific">Aspergillus bertholletiae</name>
    <dbReference type="NCBI Taxonomy" id="1226010"/>
    <lineage>
        <taxon>Eukaryota</taxon>
        <taxon>Fungi</taxon>
        <taxon>Dikarya</taxon>
        <taxon>Ascomycota</taxon>
        <taxon>Pezizomycotina</taxon>
        <taxon>Eurotiomycetes</taxon>
        <taxon>Eurotiomycetidae</taxon>
        <taxon>Eurotiales</taxon>
        <taxon>Aspergillaceae</taxon>
        <taxon>Aspergillus</taxon>
        <taxon>Aspergillus subgen. Circumdati</taxon>
    </lineage>
</organism>
<accession>A0A5N7AUV5</accession>
<sequence>MVFVQIKEKFDPAVRPPRLPSHSFIIHIQVVAICILLSLQTPSQGSTNIDCFLAAMKIDEM</sequence>
<keyword evidence="2" id="KW-1185">Reference proteome</keyword>
<dbReference type="EMBL" id="ML736308">
    <property type="protein sequence ID" value="KAE8373632.1"/>
    <property type="molecule type" value="Genomic_DNA"/>
</dbReference>
<gene>
    <name evidence="1" type="ORF">BDV26DRAFT_271600</name>
</gene>
<evidence type="ECO:0000313" key="2">
    <source>
        <dbReference type="Proteomes" id="UP000326198"/>
    </source>
</evidence>